<evidence type="ECO:0000313" key="4">
    <source>
        <dbReference type="Proteomes" id="UP000318055"/>
    </source>
</evidence>
<dbReference type="InterPro" id="IPR035402">
    <property type="entry name" value="DgcN-like_N"/>
</dbReference>
<protein>
    <submittedName>
        <fullName evidence="3">DUF1611 domain-containing protein</fullName>
    </submittedName>
</protein>
<dbReference type="Gene3D" id="3.40.50.300">
    <property type="entry name" value="P-loop containing nucleotide triphosphate hydrolases"/>
    <property type="match status" value="1"/>
</dbReference>
<dbReference type="Pfam" id="PF17396">
    <property type="entry name" value="DUF1611_N"/>
    <property type="match status" value="1"/>
</dbReference>
<dbReference type="Proteomes" id="UP000318055">
    <property type="component" value="Chromosome"/>
</dbReference>
<gene>
    <name evidence="3" type="ORF">FPZ54_19255</name>
</gene>
<dbReference type="SUPFAM" id="SSF52540">
    <property type="entry name" value="P-loop containing nucleoside triphosphate hydrolases"/>
    <property type="match status" value="1"/>
</dbReference>
<dbReference type="KEGG" id="ssua:FPZ54_19255"/>
<dbReference type="RefSeq" id="WP_145850068.1">
    <property type="nucleotide sequence ID" value="NZ_CP042239.1"/>
</dbReference>
<dbReference type="Pfam" id="PF07755">
    <property type="entry name" value="DUF1611"/>
    <property type="match status" value="1"/>
</dbReference>
<dbReference type="PIRSF" id="PIRSF026760">
    <property type="entry name" value="UCP026760"/>
    <property type="match status" value="1"/>
</dbReference>
<sequence length="346" mass="35834">MNAPVGPLTESPVLSQPYLLFLGDTAEPGFAKTAFGLRDWAPDKCVGELRLTGATVSTGLTAMTPAEARAQGARAMVIGVANQGGVIPPAWRASLIEALEAGLDLIAGMHMRLADMPEVAAAAQRLGRRLFDVRVPPADIPIATGRKRSGKRLLTVGTDCALGKKYTALALAAAFTARGVDTDFRASGQTGIMIAGGGIPMDAVVSDFEAGAAEILSPDAPDDHWDIIEGQGSLAHPAYAAVSLGLLHGSQPDVFVVCHEPGRTVMLGTAGYSVASIEEIVELTIALGRRTNPAIRCGGFAFNTSALDPAEAEALMARESERLGLPVADPVRRGPAFDALVSSCLG</sequence>
<name>A0A518RLP9_9SPHN</name>
<keyword evidence="4" id="KW-1185">Reference proteome</keyword>
<dbReference type="EMBL" id="CP042239">
    <property type="protein sequence ID" value="QDX28392.1"/>
    <property type="molecule type" value="Genomic_DNA"/>
</dbReference>
<dbReference type="AlphaFoldDB" id="A0A518RLP9"/>
<feature type="domain" description="D-glutamate N-acetyltransferase-like C-terminal" evidence="1">
    <location>
        <begin position="142"/>
        <end position="335"/>
    </location>
</feature>
<evidence type="ECO:0000259" key="2">
    <source>
        <dbReference type="Pfam" id="PF17396"/>
    </source>
</evidence>
<dbReference type="PANTHER" id="PTHR40690">
    <property type="entry name" value="GLL3100 PROTEIN"/>
    <property type="match status" value="1"/>
</dbReference>
<reference evidence="3 4" key="1">
    <citation type="submission" date="2019-07" db="EMBL/GenBank/DDBJ databases">
        <title>Sphingomonas alkalisoli sp. nov., isolated from rhizosphere soil of Suaedae salsa.</title>
        <authorList>
            <person name="Zhang H."/>
            <person name="Xu L."/>
            <person name="Zhang J.-X."/>
            <person name="Sun J.-Q."/>
        </authorList>
    </citation>
    <scope>NUCLEOTIDE SEQUENCE [LARGE SCALE GENOMIC DNA]</scope>
    <source>
        <strain evidence="3 4">XS-10</strain>
    </source>
</reference>
<feature type="domain" description="D-glutamate N-acetyltransferase-like N-terminal" evidence="2">
    <location>
        <begin position="58"/>
        <end position="136"/>
    </location>
</feature>
<dbReference type="InterPro" id="IPR035086">
    <property type="entry name" value="DgcN-like_C"/>
</dbReference>
<dbReference type="InterPro" id="IPR027417">
    <property type="entry name" value="P-loop_NTPase"/>
</dbReference>
<dbReference type="PANTHER" id="PTHR40690:SF1">
    <property type="entry name" value="DUF1611 DOMAIN-CONTAINING PROTEIN"/>
    <property type="match status" value="1"/>
</dbReference>
<dbReference type="OrthoDB" id="9778498at2"/>
<dbReference type="InterPro" id="IPR011669">
    <property type="entry name" value="DgcN-like"/>
</dbReference>
<evidence type="ECO:0000313" key="3">
    <source>
        <dbReference type="EMBL" id="QDX28392.1"/>
    </source>
</evidence>
<evidence type="ECO:0000259" key="1">
    <source>
        <dbReference type="Pfam" id="PF07755"/>
    </source>
</evidence>
<organism evidence="3 4">
    <name type="scientific">Sphingomonas suaedae</name>
    <dbReference type="NCBI Taxonomy" id="2599297"/>
    <lineage>
        <taxon>Bacteria</taxon>
        <taxon>Pseudomonadati</taxon>
        <taxon>Pseudomonadota</taxon>
        <taxon>Alphaproteobacteria</taxon>
        <taxon>Sphingomonadales</taxon>
        <taxon>Sphingomonadaceae</taxon>
        <taxon>Sphingomonas</taxon>
    </lineage>
</organism>
<dbReference type="Gene3D" id="3.40.50.720">
    <property type="entry name" value="NAD(P)-binding Rossmann-like Domain"/>
    <property type="match status" value="1"/>
</dbReference>
<proteinExistence type="predicted"/>
<accession>A0A518RLP9</accession>